<proteinExistence type="predicted"/>
<accession>A0A3A4B2L5</accession>
<dbReference type="OrthoDB" id="3394546at2"/>
<protein>
    <submittedName>
        <fullName evidence="1">Uncharacterized protein</fullName>
    </submittedName>
</protein>
<keyword evidence="2" id="KW-1185">Reference proteome</keyword>
<organism evidence="1 2">
    <name type="scientific">Bailinhaonella thermotolerans</name>
    <dbReference type="NCBI Taxonomy" id="1070861"/>
    <lineage>
        <taxon>Bacteria</taxon>
        <taxon>Bacillati</taxon>
        <taxon>Actinomycetota</taxon>
        <taxon>Actinomycetes</taxon>
        <taxon>Streptosporangiales</taxon>
        <taxon>Streptosporangiaceae</taxon>
        <taxon>Bailinhaonella</taxon>
    </lineage>
</organism>
<dbReference type="AlphaFoldDB" id="A0A3A4B2L5"/>
<evidence type="ECO:0000313" key="2">
    <source>
        <dbReference type="Proteomes" id="UP000265768"/>
    </source>
</evidence>
<sequence>MDLGGETWRVVRGDEVCGEITIDGVDMPWVRGSFVAGPGFAGVKPLFDRELELLERLDEDPEAWEAAYDRVADAVRLVSPRGPVADFLLHVRDGRAWFRWDDEPLT</sequence>
<dbReference type="EMBL" id="QZEY01000001">
    <property type="protein sequence ID" value="RJL35965.1"/>
    <property type="molecule type" value="Genomic_DNA"/>
</dbReference>
<gene>
    <name evidence="1" type="ORF">D5H75_04145</name>
</gene>
<evidence type="ECO:0000313" key="1">
    <source>
        <dbReference type="EMBL" id="RJL35965.1"/>
    </source>
</evidence>
<dbReference type="RefSeq" id="WP_119924938.1">
    <property type="nucleotide sequence ID" value="NZ_QZEY01000001.1"/>
</dbReference>
<name>A0A3A4B2L5_9ACTN</name>
<comment type="caution">
    <text evidence="1">The sequence shown here is derived from an EMBL/GenBank/DDBJ whole genome shotgun (WGS) entry which is preliminary data.</text>
</comment>
<reference evidence="1 2" key="1">
    <citation type="submission" date="2018-09" db="EMBL/GenBank/DDBJ databases">
        <title>YIM 75507 draft genome.</title>
        <authorList>
            <person name="Tang S."/>
            <person name="Feng Y."/>
        </authorList>
    </citation>
    <scope>NUCLEOTIDE SEQUENCE [LARGE SCALE GENOMIC DNA]</scope>
    <source>
        <strain evidence="1 2">YIM 75507</strain>
    </source>
</reference>
<dbReference type="Proteomes" id="UP000265768">
    <property type="component" value="Unassembled WGS sequence"/>
</dbReference>